<dbReference type="PROSITE" id="PS51257">
    <property type="entry name" value="PROKAR_LIPOPROTEIN"/>
    <property type="match status" value="1"/>
</dbReference>
<comment type="caution">
    <text evidence="3">The sequence shown here is derived from an EMBL/GenBank/DDBJ whole genome shotgun (WGS) entry which is preliminary data.</text>
</comment>
<feature type="compositionally biased region" description="Pro residues" evidence="1">
    <location>
        <begin position="425"/>
        <end position="434"/>
    </location>
</feature>
<feature type="region of interest" description="Disordered" evidence="1">
    <location>
        <begin position="415"/>
        <end position="444"/>
    </location>
</feature>
<dbReference type="PANTHER" id="PTHR32060:SF30">
    <property type="entry name" value="CARBOXY-TERMINAL PROCESSING PROTEASE CTPA"/>
    <property type="match status" value="1"/>
</dbReference>
<dbReference type="OrthoDB" id="7168509at2"/>
<dbReference type="GO" id="GO:0030288">
    <property type="term" value="C:outer membrane-bounded periplasmic space"/>
    <property type="evidence" value="ECO:0007669"/>
    <property type="project" value="TreeGrafter"/>
</dbReference>
<dbReference type="GO" id="GO:0007165">
    <property type="term" value="P:signal transduction"/>
    <property type="evidence" value="ECO:0007669"/>
    <property type="project" value="TreeGrafter"/>
</dbReference>
<evidence type="ECO:0000313" key="4">
    <source>
        <dbReference type="Proteomes" id="UP000292423"/>
    </source>
</evidence>
<dbReference type="InterPro" id="IPR029045">
    <property type="entry name" value="ClpP/crotonase-like_dom_sf"/>
</dbReference>
<dbReference type="Pfam" id="PF03572">
    <property type="entry name" value="Peptidase_S41"/>
    <property type="match status" value="1"/>
</dbReference>
<accession>A0A4Q7YN97</accession>
<dbReference type="Gene3D" id="2.30.42.10">
    <property type="match status" value="1"/>
</dbReference>
<dbReference type="AlphaFoldDB" id="A0A4Q7YN97"/>
<dbReference type="EMBL" id="SHKX01000013">
    <property type="protein sequence ID" value="RZU38333.1"/>
    <property type="molecule type" value="Genomic_DNA"/>
</dbReference>
<dbReference type="Gene3D" id="3.30.750.170">
    <property type="match status" value="1"/>
</dbReference>
<feature type="domain" description="PDZ" evidence="2">
    <location>
        <begin position="124"/>
        <end position="176"/>
    </location>
</feature>
<dbReference type="InterPro" id="IPR041613">
    <property type="entry name" value="Pept_S41_N"/>
</dbReference>
<reference evidence="3 4" key="1">
    <citation type="submission" date="2019-02" db="EMBL/GenBank/DDBJ databases">
        <title>Genomic Encyclopedia of Type Strains, Phase IV (KMG-IV): sequencing the most valuable type-strain genomes for metagenomic binning, comparative biology and taxonomic classification.</title>
        <authorList>
            <person name="Goeker M."/>
        </authorList>
    </citation>
    <scope>NUCLEOTIDE SEQUENCE [LARGE SCALE GENOMIC DNA]</scope>
    <source>
        <strain evidence="3 4">DSM 105135</strain>
    </source>
</reference>
<dbReference type="InterPro" id="IPR036034">
    <property type="entry name" value="PDZ_sf"/>
</dbReference>
<dbReference type="PANTHER" id="PTHR32060">
    <property type="entry name" value="TAIL-SPECIFIC PROTEASE"/>
    <property type="match status" value="1"/>
</dbReference>
<dbReference type="SUPFAM" id="SSF50156">
    <property type="entry name" value="PDZ domain-like"/>
    <property type="match status" value="1"/>
</dbReference>
<name>A0A4Q7YN97_9GAMM</name>
<dbReference type="CDD" id="cd07561">
    <property type="entry name" value="Peptidase_S41_CPP_like"/>
    <property type="match status" value="1"/>
</dbReference>
<proteinExistence type="predicted"/>
<evidence type="ECO:0000313" key="3">
    <source>
        <dbReference type="EMBL" id="RZU38333.1"/>
    </source>
</evidence>
<dbReference type="InterPro" id="IPR005151">
    <property type="entry name" value="Tail-specific_protease"/>
</dbReference>
<dbReference type="InterPro" id="IPR041489">
    <property type="entry name" value="PDZ_6"/>
</dbReference>
<dbReference type="Pfam" id="PF17820">
    <property type="entry name" value="PDZ_6"/>
    <property type="match status" value="1"/>
</dbReference>
<dbReference type="Proteomes" id="UP000292423">
    <property type="component" value="Unassembled WGS sequence"/>
</dbReference>
<sequence length="444" mass="48321">MRMPEGKGRWAVTTALALALSACGGGDGVDGGEVCTPAAEKAWAHAHLDDVYLWYKDIIDVPPTNYKRVEDYFSALLVKPRDRFSFVTGKAAFDAFHETGASVDYGVLWSYDPSLGNALRAEFIEPGSPADAGGVHRGDILVGVNGVSIGYIPNRELVRSLNPLPRERVELILNDRSGLNFRYVTLYASEFIHQPVPRVSVLNRPDGSRVGYVLFNDHIRTATDGLAKAIAQLKAAGVSDVVLDLRYNGGGYLSVASQLAYMLSGPNTSGQVFGRLSYNDKHTAENSVVPFIPYDNQGVDLPRLNLNRVYVLTDSRTCSASESVINGLRPFMNVVLVGASTCGKPYGFRQTDYCDKAYFAVRLKMANQSGDSVPETGFTMDCPVRDDLQTPLGDEHEPLLSAALTMQANGSCPNAAAARMRSPTTAPPPMPLPRNPWRENLLDR</sequence>
<protein>
    <submittedName>
        <fullName evidence="3">C-terminal processing protease CtpA/Prc</fullName>
    </submittedName>
</protein>
<dbReference type="Gene3D" id="3.90.226.10">
    <property type="entry name" value="2-enoyl-CoA Hydratase, Chain A, domain 1"/>
    <property type="match status" value="1"/>
</dbReference>
<organism evidence="3 4">
    <name type="scientific">Fluviicoccus keumensis</name>
    <dbReference type="NCBI Taxonomy" id="1435465"/>
    <lineage>
        <taxon>Bacteria</taxon>
        <taxon>Pseudomonadati</taxon>
        <taxon>Pseudomonadota</taxon>
        <taxon>Gammaproteobacteria</taxon>
        <taxon>Moraxellales</taxon>
        <taxon>Moraxellaceae</taxon>
        <taxon>Fluviicoccus</taxon>
    </lineage>
</organism>
<dbReference type="SMART" id="SM00228">
    <property type="entry name" value="PDZ"/>
    <property type="match status" value="1"/>
</dbReference>
<dbReference type="GO" id="GO:0004175">
    <property type="term" value="F:endopeptidase activity"/>
    <property type="evidence" value="ECO:0007669"/>
    <property type="project" value="TreeGrafter"/>
</dbReference>
<dbReference type="Pfam" id="PF18294">
    <property type="entry name" value="Pept_S41_N"/>
    <property type="match status" value="1"/>
</dbReference>
<dbReference type="GO" id="GO:0006508">
    <property type="term" value="P:proteolysis"/>
    <property type="evidence" value="ECO:0007669"/>
    <property type="project" value="UniProtKB-KW"/>
</dbReference>
<keyword evidence="3" id="KW-0378">Hydrolase</keyword>
<dbReference type="PROSITE" id="PS50106">
    <property type="entry name" value="PDZ"/>
    <property type="match status" value="1"/>
</dbReference>
<evidence type="ECO:0000259" key="2">
    <source>
        <dbReference type="PROSITE" id="PS50106"/>
    </source>
</evidence>
<keyword evidence="3" id="KW-0645">Protease</keyword>
<feature type="compositionally biased region" description="Low complexity" evidence="1">
    <location>
        <begin position="415"/>
        <end position="424"/>
    </location>
</feature>
<dbReference type="SUPFAM" id="SSF52096">
    <property type="entry name" value="ClpP/crotonase"/>
    <property type="match status" value="1"/>
</dbReference>
<dbReference type="GO" id="GO:0008236">
    <property type="term" value="F:serine-type peptidase activity"/>
    <property type="evidence" value="ECO:0007669"/>
    <property type="project" value="InterPro"/>
</dbReference>
<dbReference type="RefSeq" id="WP_130413814.1">
    <property type="nucleotide sequence ID" value="NZ_SHKX01000013.1"/>
</dbReference>
<evidence type="ECO:0000256" key="1">
    <source>
        <dbReference type="SAM" id="MobiDB-lite"/>
    </source>
</evidence>
<keyword evidence="4" id="KW-1185">Reference proteome</keyword>
<dbReference type="InterPro" id="IPR001478">
    <property type="entry name" value="PDZ"/>
</dbReference>
<gene>
    <name evidence="3" type="ORF">EV700_2263</name>
</gene>